<evidence type="ECO:0000313" key="15">
    <source>
        <dbReference type="Proteomes" id="UP000515135"/>
    </source>
</evidence>
<feature type="transmembrane region" description="Helical" evidence="14">
    <location>
        <begin position="214"/>
        <end position="233"/>
    </location>
</feature>
<evidence type="ECO:0000256" key="7">
    <source>
        <dbReference type="ARBA" id="ARBA00022989"/>
    </source>
</evidence>
<feature type="region of interest" description="Disordered" evidence="13">
    <location>
        <begin position="1"/>
        <end position="114"/>
    </location>
</feature>
<evidence type="ECO:0000256" key="10">
    <source>
        <dbReference type="ARBA" id="ARBA00023209"/>
    </source>
</evidence>
<comment type="similarity">
    <text evidence="2">Belongs to the GPC1 family.</text>
</comment>
<evidence type="ECO:0000256" key="5">
    <source>
        <dbReference type="ARBA" id="ARBA00022679"/>
    </source>
</evidence>
<dbReference type="RefSeq" id="XP_019631811.1">
    <property type="nucleotide sequence ID" value="XM_019776252.1"/>
</dbReference>
<comment type="subcellular location">
    <subcellularLocation>
        <location evidence="1">Membrane</location>
        <topology evidence="1">Multi-pass membrane protein</topology>
    </subcellularLocation>
</comment>
<evidence type="ECO:0000256" key="13">
    <source>
        <dbReference type="SAM" id="MobiDB-lite"/>
    </source>
</evidence>
<evidence type="ECO:0000256" key="8">
    <source>
        <dbReference type="ARBA" id="ARBA00023098"/>
    </source>
</evidence>
<gene>
    <name evidence="16 17" type="primary">LOC109475570</name>
</gene>
<dbReference type="Pfam" id="PF10998">
    <property type="entry name" value="DUF2838"/>
    <property type="match status" value="1"/>
</dbReference>
<evidence type="ECO:0000256" key="2">
    <source>
        <dbReference type="ARBA" id="ARBA00006675"/>
    </source>
</evidence>
<evidence type="ECO:0000256" key="11">
    <source>
        <dbReference type="ARBA" id="ARBA00023264"/>
    </source>
</evidence>
<evidence type="ECO:0000256" key="3">
    <source>
        <dbReference type="ARBA" id="ARBA00019082"/>
    </source>
</evidence>
<name>A0A6P4YQT2_BRABE</name>
<dbReference type="GO" id="GO:0006656">
    <property type="term" value="P:phosphatidylcholine biosynthetic process"/>
    <property type="evidence" value="ECO:0007669"/>
    <property type="project" value="TreeGrafter"/>
</dbReference>
<evidence type="ECO:0000256" key="14">
    <source>
        <dbReference type="SAM" id="Phobius"/>
    </source>
</evidence>
<keyword evidence="15" id="KW-1185">Reference proteome</keyword>
<feature type="transmembrane region" description="Helical" evidence="14">
    <location>
        <begin position="287"/>
        <end position="313"/>
    </location>
</feature>
<evidence type="ECO:0000313" key="17">
    <source>
        <dbReference type="RefSeq" id="XP_019631811.1"/>
    </source>
</evidence>
<dbReference type="OrthoDB" id="406287at2759"/>
<feature type="transmembrane region" description="Helical" evidence="14">
    <location>
        <begin position="345"/>
        <end position="363"/>
    </location>
</feature>
<feature type="compositionally biased region" description="Polar residues" evidence="13">
    <location>
        <begin position="1"/>
        <end position="10"/>
    </location>
</feature>
<feature type="transmembrane region" description="Helical" evidence="14">
    <location>
        <begin position="139"/>
        <end position="158"/>
    </location>
</feature>
<feature type="compositionally biased region" description="Basic and acidic residues" evidence="13">
    <location>
        <begin position="89"/>
        <end position="101"/>
    </location>
</feature>
<protein>
    <recommendedName>
        <fullName evidence="3">Glycerophosphocholine acyltransferase 1</fullName>
    </recommendedName>
</protein>
<keyword evidence="6 14" id="KW-0812">Transmembrane</keyword>
<dbReference type="AlphaFoldDB" id="A0A6P4YQT2"/>
<dbReference type="RefSeq" id="XP_019631810.1">
    <property type="nucleotide sequence ID" value="XM_019776251.1"/>
</dbReference>
<dbReference type="GO" id="GO:0016746">
    <property type="term" value="F:acyltransferase activity"/>
    <property type="evidence" value="ECO:0007669"/>
    <property type="project" value="UniProtKB-KW"/>
</dbReference>
<keyword evidence="4" id="KW-0444">Lipid biosynthesis</keyword>
<dbReference type="GeneID" id="109475570"/>
<feature type="transmembrane region" description="Helical" evidence="14">
    <location>
        <begin position="164"/>
        <end position="182"/>
    </location>
</feature>
<proteinExistence type="inferred from homology"/>
<evidence type="ECO:0000256" key="6">
    <source>
        <dbReference type="ARBA" id="ARBA00022692"/>
    </source>
</evidence>
<evidence type="ECO:0000313" key="16">
    <source>
        <dbReference type="RefSeq" id="XP_019631810.1"/>
    </source>
</evidence>
<evidence type="ECO:0000256" key="4">
    <source>
        <dbReference type="ARBA" id="ARBA00022516"/>
    </source>
</evidence>
<feature type="compositionally biased region" description="Polar residues" evidence="13">
    <location>
        <begin position="54"/>
        <end position="69"/>
    </location>
</feature>
<dbReference type="GO" id="GO:0016020">
    <property type="term" value="C:membrane"/>
    <property type="evidence" value="ECO:0007669"/>
    <property type="project" value="UniProtKB-SubCell"/>
</dbReference>
<evidence type="ECO:0000256" key="1">
    <source>
        <dbReference type="ARBA" id="ARBA00004141"/>
    </source>
</evidence>
<keyword evidence="11" id="KW-1208">Phospholipid metabolism</keyword>
<evidence type="ECO:0000256" key="12">
    <source>
        <dbReference type="ARBA" id="ARBA00023315"/>
    </source>
</evidence>
<keyword evidence="5" id="KW-0808">Transferase</keyword>
<sequence length="408" mass="46035">MFTTSRSSGLQLVIDDLEMETEAESTSGGELQGRKDNRVAPAVLDSSKDAGQGLPQNGPLSPAKTSAVASDNGDHHSGVENGSVPSNSDVRHDRRRPDGGELQRVSSVMSNQVPDDKAMEDDVRNFLKTLAKNGLREKVFYVAAVCSLVVVAFGLLALQWLIPYYFAVSAPVLIGLRLYLYCTKKWQYFLLDFCYFGNAITYVYIWAAPAEPRVFQIVFAIANGPLVIAVFFFRNSIVFHSIDRMTSVFIHSLPAYVTYGVRWYSPQISVNWYTPFPAETEFQDPSFIWLLAVPLACYVGHALLYAVVVNGILRPSPEYWNSYRFFTAKKNSVWYKVLNMFGPKFLYFNYNILNVLICLASMLLCQVWYRWFIAHAVFLAVAFVIKAWNGATFYMDVFRLGKGGSDWD</sequence>
<keyword evidence="7 14" id="KW-1133">Transmembrane helix</keyword>
<dbReference type="PANTHER" id="PTHR31201">
    <property type="entry name" value="OS01G0585100 PROTEIN"/>
    <property type="match status" value="1"/>
</dbReference>
<organism evidence="15 16">
    <name type="scientific">Branchiostoma belcheri</name>
    <name type="common">Amphioxus</name>
    <dbReference type="NCBI Taxonomy" id="7741"/>
    <lineage>
        <taxon>Eukaryota</taxon>
        <taxon>Metazoa</taxon>
        <taxon>Chordata</taxon>
        <taxon>Cephalochordata</taxon>
        <taxon>Leptocardii</taxon>
        <taxon>Amphioxiformes</taxon>
        <taxon>Branchiostomatidae</taxon>
        <taxon>Branchiostoma</taxon>
    </lineage>
</organism>
<dbReference type="Proteomes" id="UP000515135">
    <property type="component" value="Unplaced"/>
</dbReference>
<feature type="transmembrane region" description="Helical" evidence="14">
    <location>
        <begin position="189"/>
        <end position="208"/>
    </location>
</feature>
<keyword evidence="9 14" id="KW-0472">Membrane</keyword>
<feature type="transmembrane region" description="Helical" evidence="14">
    <location>
        <begin position="369"/>
        <end position="389"/>
    </location>
</feature>
<dbReference type="KEGG" id="bbel:109475570"/>
<dbReference type="PANTHER" id="PTHR31201:SF1">
    <property type="entry name" value="GLYCEROPHOSPHOCHOLINE ACYLTRANSFERASE 1"/>
    <property type="match status" value="1"/>
</dbReference>
<keyword evidence="12" id="KW-0012">Acyltransferase</keyword>
<evidence type="ECO:0000256" key="9">
    <source>
        <dbReference type="ARBA" id="ARBA00023136"/>
    </source>
</evidence>
<reference evidence="16 17" key="1">
    <citation type="submission" date="2025-04" db="UniProtKB">
        <authorList>
            <consortium name="RefSeq"/>
        </authorList>
    </citation>
    <scope>IDENTIFICATION</scope>
    <source>
        <tissue evidence="16 17">Gonad</tissue>
    </source>
</reference>
<dbReference type="InterPro" id="IPR021261">
    <property type="entry name" value="GPCAT"/>
</dbReference>
<keyword evidence="10" id="KW-0594">Phospholipid biosynthesis</keyword>
<keyword evidence="8" id="KW-0443">Lipid metabolism</keyword>
<accession>A0A6P4YQT2</accession>
<feature type="compositionally biased region" description="Polar residues" evidence="13">
    <location>
        <begin position="104"/>
        <end position="113"/>
    </location>
</feature>